<dbReference type="Proteomes" id="UP000789901">
    <property type="component" value="Unassembled WGS sequence"/>
</dbReference>
<reference evidence="1 2" key="1">
    <citation type="submission" date="2021-06" db="EMBL/GenBank/DDBJ databases">
        <authorList>
            <person name="Kallberg Y."/>
            <person name="Tangrot J."/>
            <person name="Rosling A."/>
        </authorList>
    </citation>
    <scope>NUCLEOTIDE SEQUENCE [LARGE SCALE GENOMIC DNA]</scope>
    <source>
        <strain evidence="1 2">120-4 pot B 10/14</strain>
    </source>
</reference>
<protein>
    <submittedName>
        <fullName evidence="1">45975_t:CDS:1</fullName>
    </submittedName>
</protein>
<sequence length="45" mass="5306">KTSTEIDYPSSTIQEYIRERNFRASVDFNVSLKSTNTRCHIWLVV</sequence>
<feature type="non-terminal residue" evidence="1">
    <location>
        <position position="1"/>
    </location>
</feature>
<organism evidence="1 2">
    <name type="scientific">Gigaspora margarita</name>
    <dbReference type="NCBI Taxonomy" id="4874"/>
    <lineage>
        <taxon>Eukaryota</taxon>
        <taxon>Fungi</taxon>
        <taxon>Fungi incertae sedis</taxon>
        <taxon>Mucoromycota</taxon>
        <taxon>Glomeromycotina</taxon>
        <taxon>Glomeromycetes</taxon>
        <taxon>Diversisporales</taxon>
        <taxon>Gigasporaceae</taxon>
        <taxon>Gigaspora</taxon>
    </lineage>
</organism>
<name>A0ABN7UQU5_GIGMA</name>
<evidence type="ECO:0000313" key="2">
    <source>
        <dbReference type="Proteomes" id="UP000789901"/>
    </source>
</evidence>
<gene>
    <name evidence="1" type="ORF">GMARGA_LOCUS9569</name>
</gene>
<evidence type="ECO:0000313" key="1">
    <source>
        <dbReference type="EMBL" id="CAG8655138.1"/>
    </source>
</evidence>
<comment type="caution">
    <text evidence="1">The sequence shown here is derived from an EMBL/GenBank/DDBJ whole genome shotgun (WGS) entry which is preliminary data.</text>
</comment>
<dbReference type="EMBL" id="CAJVQB010005185">
    <property type="protein sequence ID" value="CAG8655138.1"/>
    <property type="molecule type" value="Genomic_DNA"/>
</dbReference>
<proteinExistence type="predicted"/>
<accession>A0ABN7UQU5</accession>
<keyword evidence="2" id="KW-1185">Reference proteome</keyword>